<organism evidence="10 11">
    <name type="scientific">Zygosaccharomyces rouxii</name>
    <dbReference type="NCBI Taxonomy" id="4956"/>
    <lineage>
        <taxon>Eukaryota</taxon>
        <taxon>Fungi</taxon>
        <taxon>Dikarya</taxon>
        <taxon>Ascomycota</taxon>
        <taxon>Saccharomycotina</taxon>
        <taxon>Saccharomycetes</taxon>
        <taxon>Saccharomycetales</taxon>
        <taxon>Saccharomycetaceae</taxon>
        <taxon>Zygosaccharomyces</taxon>
    </lineage>
</organism>
<dbReference type="EMBL" id="BDGX01000033">
    <property type="protein sequence ID" value="GAV52594.1"/>
    <property type="molecule type" value="Genomic_DNA"/>
</dbReference>
<dbReference type="Pfam" id="PF06703">
    <property type="entry name" value="SPC25"/>
    <property type="match status" value="1"/>
</dbReference>
<comment type="function">
    <text evidence="8">Component of the signal peptidase complex (SPC) which catalyzes the cleavage of N-terminal signal sequences from nascent proteins as they are translocated into the lumen of the endoplasmic reticulum. Enhances the enzymatic activity of SPC and facilitates the interactions between different components of the translocation site.</text>
</comment>
<feature type="transmembrane region" description="Helical" evidence="9">
    <location>
        <begin position="69"/>
        <end position="87"/>
    </location>
</feature>
<keyword evidence="6 9" id="KW-1133">Transmembrane helix</keyword>
<sequence>MSKPINVYSIPELRQTLDETLPGIFARHEFKQSFRLIDIKLVIGYGIAVVAAASFLLDKKFEFDEVLTYQKILVGSYMILSTVYWYFTKFVQKGITYEGVNKKGTSIAVKTFFENNEPLYHITFMTQGDYDLKTALPVNKVFNEHGYLQTDLLYQWIGEQLTTLETKKVE</sequence>
<evidence type="ECO:0000256" key="7">
    <source>
        <dbReference type="ARBA" id="ARBA00023136"/>
    </source>
</evidence>
<dbReference type="OrthoDB" id="29558at2759"/>
<name>A0A1Q3AA35_ZYGRO</name>
<proteinExistence type="inferred from homology"/>
<accession>A0A1Q3AA35</accession>
<evidence type="ECO:0000256" key="8">
    <source>
        <dbReference type="ARBA" id="ARBA00045608"/>
    </source>
</evidence>
<comment type="caution">
    <text evidence="10">The sequence shown here is derived from an EMBL/GenBank/DDBJ whole genome shotgun (WGS) entry which is preliminary data.</text>
</comment>
<dbReference type="Proteomes" id="UP000187013">
    <property type="component" value="Unassembled WGS sequence"/>
</dbReference>
<dbReference type="PANTHER" id="PTHR13085:SF0">
    <property type="entry name" value="SIGNAL PEPTIDASE COMPLEX SUBUNIT 2"/>
    <property type="match status" value="1"/>
</dbReference>
<dbReference type="GO" id="GO:0006465">
    <property type="term" value="P:signal peptide processing"/>
    <property type="evidence" value="ECO:0007669"/>
    <property type="project" value="InterPro"/>
</dbReference>
<evidence type="ECO:0000256" key="9">
    <source>
        <dbReference type="SAM" id="Phobius"/>
    </source>
</evidence>
<evidence type="ECO:0000256" key="4">
    <source>
        <dbReference type="ARBA" id="ARBA00022692"/>
    </source>
</evidence>
<evidence type="ECO:0000256" key="1">
    <source>
        <dbReference type="ARBA" id="ARBA00004477"/>
    </source>
</evidence>
<dbReference type="GO" id="GO:0045047">
    <property type="term" value="P:protein targeting to ER"/>
    <property type="evidence" value="ECO:0007669"/>
    <property type="project" value="TreeGrafter"/>
</dbReference>
<dbReference type="PANTHER" id="PTHR13085">
    <property type="entry name" value="MICROSOMAL SIGNAL PEPTIDASE 25 KDA SUBUNIT"/>
    <property type="match status" value="1"/>
</dbReference>
<dbReference type="AlphaFoldDB" id="A0A1Q3AA35"/>
<feature type="transmembrane region" description="Helical" evidence="9">
    <location>
        <begin position="37"/>
        <end position="57"/>
    </location>
</feature>
<protein>
    <recommendedName>
        <fullName evidence="3">Signal peptidase complex subunit 2</fullName>
    </recommendedName>
</protein>
<gene>
    <name evidence="10" type="ORF">ZYGR_0AG05850</name>
</gene>
<evidence type="ECO:0000313" key="11">
    <source>
        <dbReference type="Proteomes" id="UP000187013"/>
    </source>
</evidence>
<comment type="subcellular location">
    <subcellularLocation>
        <location evidence="1">Endoplasmic reticulum membrane</location>
        <topology evidence="1">Multi-pass membrane protein</topology>
    </subcellularLocation>
</comment>
<evidence type="ECO:0000313" key="10">
    <source>
        <dbReference type="EMBL" id="GAV52594.1"/>
    </source>
</evidence>
<evidence type="ECO:0000256" key="6">
    <source>
        <dbReference type="ARBA" id="ARBA00022989"/>
    </source>
</evidence>
<dbReference type="GO" id="GO:0005787">
    <property type="term" value="C:signal peptidase complex"/>
    <property type="evidence" value="ECO:0007669"/>
    <property type="project" value="InterPro"/>
</dbReference>
<dbReference type="InterPro" id="IPR009582">
    <property type="entry name" value="Spc2/SPCS2"/>
</dbReference>
<comment type="similarity">
    <text evidence="2">Belongs to the SPCS2 family.</text>
</comment>
<keyword evidence="4 9" id="KW-0812">Transmembrane</keyword>
<keyword evidence="7 9" id="KW-0472">Membrane</keyword>
<evidence type="ECO:0000256" key="5">
    <source>
        <dbReference type="ARBA" id="ARBA00022824"/>
    </source>
</evidence>
<evidence type="ECO:0000256" key="3">
    <source>
        <dbReference type="ARBA" id="ARBA00017057"/>
    </source>
</evidence>
<reference evidence="10 11" key="1">
    <citation type="submission" date="2016-08" db="EMBL/GenBank/DDBJ databases">
        <title>Draft genome sequence of allopolyploid Zygosaccharomyces rouxii.</title>
        <authorList>
            <person name="Watanabe J."/>
            <person name="Uehara K."/>
            <person name="Mogi Y."/>
            <person name="Tsukioka Y."/>
        </authorList>
    </citation>
    <scope>NUCLEOTIDE SEQUENCE [LARGE SCALE GENOMIC DNA]</scope>
    <source>
        <strain evidence="10 11">NBRC 110957</strain>
    </source>
</reference>
<keyword evidence="5" id="KW-0256">Endoplasmic reticulum</keyword>
<evidence type="ECO:0000256" key="2">
    <source>
        <dbReference type="ARBA" id="ARBA00007324"/>
    </source>
</evidence>